<gene>
    <name evidence="3" type="ORF">POM88_017658</name>
</gene>
<sequence>MTSTQQKGVKEQPVKILVNEIEAATQSATITSAITHKKIQRADRFGIPVQLSEQEKRHSRSRRFGTGSGLNGSDEVNKSEKDKRKARADRFGLEQSVPAEEEKKKARLARFAPVAKMNSVEEEKKKARALRFSELSSSLSVANSKGIGVKAVVSSKEGGGM</sequence>
<accession>A0AAD8IPK8</accession>
<dbReference type="Proteomes" id="UP001237642">
    <property type="component" value="Unassembled WGS sequence"/>
</dbReference>
<feature type="region of interest" description="Disordered" evidence="1">
    <location>
        <begin position="45"/>
        <end position="105"/>
    </location>
</feature>
<organism evidence="3 4">
    <name type="scientific">Heracleum sosnowskyi</name>
    <dbReference type="NCBI Taxonomy" id="360622"/>
    <lineage>
        <taxon>Eukaryota</taxon>
        <taxon>Viridiplantae</taxon>
        <taxon>Streptophyta</taxon>
        <taxon>Embryophyta</taxon>
        <taxon>Tracheophyta</taxon>
        <taxon>Spermatophyta</taxon>
        <taxon>Magnoliopsida</taxon>
        <taxon>eudicotyledons</taxon>
        <taxon>Gunneridae</taxon>
        <taxon>Pentapetalae</taxon>
        <taxon>asterids</taxon>
        <taxon>campanulids</taxon>
        <taxon>Apiales</taxon>
        <taxon>Apiaceae</taxon>
        <taxon>Apioideae</taxon>
        <taxon>apioid superclade</taxon>
        <taxon>Tordylieae</taxon>
        <taxon>Tordyliinae</taxon>
        <taxon>Heracleum</taxon>
    </lineage>
</organism>
<dbReference type="GO" id="GO:1990904">
    <property type="term" value="C:ribonucleoprotein complex"/>
    <property type="evidence" value="ECO:0007669"/>
    <property type="project" value="UniProtKB-KW"/>
</dbReference>
<evidence type="ECO:0000313" key="3">
    <source>
        <dbReference type="EMBL" id="KAK1389480.1"/>
    </source>
</evidence>
<dbReference type="AlphaFoldDB" id="A0AAD8IPK8"/>
<feature type="domain" description="THO1-MOS11 C-terminal" evidence="2">
    <location>
        <begin position="37"/>
        <end position="65"/>
    </location>
</feature>
<dbReference type="PANTHER" id="PTHR47701">
    <property type="entry name" value="PROTEIN MODIFIER OF SNC1 11"/>
    <property type="match status" value="1"/>
</dbReference>
<keyword evidence="4" id="KW-1185">Reference proteome</keyword>
<proteinExistence type="predicted"/>
<protein>
    <submittedName>
        <fullName evidence="3">SAP domain-containing ribonucleoprotein</fullName>
    </submittedName>
</protein>
<feature type="compositionally biased region" description="Basic and acidic residues" evidence="1">
    <location>
        <begin position="75"/>
        <end position="92"/>
    </location>
</feature>
<dbReference type="Pfam" id="PF18592">
    <property type="entry name" value="Tho1_MOS11_C"/>
    <property type="match status" value="1"/>
</dbReference>
<evidence type="ECO:0000313" key="4">
    <source>
        <dbReference type="Proteomes" id="UP001237642"/>
    </source>
</evidence>
<evidence type="ECO:0000259" key="2">
    <source>
        <dbReference type="Pfam" id="PF18592"/>
    </source>
</evidence>
<evidence type="ECO:0000256" key="1">
    <source>
        <dbReference type="SAM" id="MobiDB-lite"/>
    </source>
</evidence>
<reference evidence="3" key="1">
    <citation type="submission" date="2023-02" db="EMBL/GenBank/DDBJ databases">
        <title>Genome of toxic invasive species Heracleum sosnowskyi carries increased number of genes despite the absence of recent whole-genome duplications.</title>
        <authorList>
            <person name="Schelkunov M."/>
            <person name="Shtratnikova V."/>
            <person name="Makarenko M."/>
            <person name="Klepikova A."/>
            <person name="Omelchenko D."/>
            <person name="Novikova G."/>
            <person name="Obukhova E."/>
            <person name="Bogdanov V."/>
            <person name="Penin A."/>
            <person name="Logacheva M."/>
        </authorList>
    </citation>
    <scope>NUCLEOTIDE SEQUENCE</scope>
    <source>
        <strain evidence="3">Hsosn_3</strain>
        <tissue evidence="3">Leaf</tissue>
    </source>
</reference>
<reference evidence="3" key="2">
    <citation type="submission" date="2023-05" db="EMBL/GenBank/DDBJ databases">
        <authorList>
            <person name="Schelkunov M.I."/>
        </authorList>
    </citation>
    <scope>NUCLEOTIDE SEQUENCE</scope>
    <source>
        <strain evidence="3">Hsosn_3</strain>
        <tissue evidence="3">Leaf</tissue>
    </source>
</reference>
<dbReference type="GO" id="GO:0016973">
    <property type="term" value="P:poly(A)+ mRNA export from nucleus"/>
    <property type="evidence" value="ECO:0007669"/>
    <property type="project" value="InterPro"/>
</dbReference>
<dbReference type="GO" id="GO:0005634">
    <property type="term" value="C:nucleus"/>
    <property type="evidence" value="ECO:0007669"/>
    <property type="project" value="TreeGrafter"/>
</dbReference>
<comment type="caution">
    <text evidence="3">The sequence shown here is derived from an EMBL/GenBank/DDBJ whole genome shotgun (WGS) entry which is preliminary data.</text>
</comment>
<dbReference type="InterPro" id="IPR040746">
    <property type="entry name" value="THO1_MOS11_C"/>
</dbReference>
<dbReference type="InterPro" id="IPR044209">
    <property type="entry name" value="MOS11"/>
</dbReference>
<name>A0AAD8IPK8_9APIA</name>
<keyword evidence="3" id="KW-0687">Ribonucleoprotein</keyword>
<dbReference type="EMBL" id="JAUIZM010000004">
    <property type="protein sequence ID" value="KAK1389480.1"/>
    <property type="molecule type" value="Genomic_DNA"/>
</dbReference>
<dbReference type="PANTHER" id="PTHR47701:SF2">
    <property type="entry name" value="PROTEIN MODIFIER OF SNC1 11"/>
    <property type="match status" value="1"/>
</dbReference>